<evidence type="ECO:0000313" key="3">
    <source>
        <dbReference type="Proteomes" id="UP000604481"/>
    </source>
</evidence>
<comment type="caution">
    <text evidence="2">The sequence shown here is derived from an EMBL/GenBank/DDBJ whole genome shotgun (WGS) entry which is preliminary data.</text>
</comment>
<evidence type="ECO:0000256" key="1">
    <source>
        <dbReference type="SAM" id="Phobius"/>
    </source>
</evidence>
<dbReference type="EMBL" id="JADFUA010000014">
    <property type="protein sequence ID" value="MBE9610840.1"/>
    <property type="molecule type" value="Genomic_DNA"/>
</dbReference>
<dbReference type="Proteomes" id="UP000604481">
    <property type="component" value="Unassembled WGS sequence"/>
</dbReference>
<organism evidence="2 3">
    <name type="scientific">Chitinilyticum piscinae</name>
    <dbReference type="NCBI Taxonomy" id="2866724"/>
    <lineage>
        <taxon>Bacteria</taxon>
        <taxon>Pseudomonadati</taxon>
        <taxon>Pseudomonadota</taxon>
        <taxon>Betaproteobacteria</taxon>
        <taxon>Neisseriales</taxon>
        <taxon>Chitinibacteraceae</taxon>
        <taxon>Chitinilyticum</taxon>
    </lineage>
</organism>
<accession>A0A8J7FK13</accession>
<dbReference type="AlphaFoldDB" id="A0A8J7FK13"/>
<dbReference type="RefSeq" id="WP_194117388.1">
    <property type="nucleotide sequence ID" value="NZ_JADFUA010000014.1"/>
</dbReference>
<name>A0A8J7FK13_9NEIS</name>
<keyword evidence="1" id="KW-1133">Transmembrane helix</keyword>
<keyword evidence="1" id="KW-0812">Transmembrane</keyword>
<feature type="transmembrane region" description="Helical" evidence="1">
    <location>
        <begin position="6"/>
        <end position="26"/>
    </location>
</feature>
<evidence type="ECO:0000313" key="2">
    <source>
        <dbReference type="EMBL" id="MBE9610840.1"/>
    </source>
</evidence>
<gene>
    <name evidence="2" type="ORF">INR99_15990</name>
</gene>
<proteinExistence type="predicted"/>
<sequence length="76" mass="8926">MQYLIAFFFICFAIYMAIKSIVNIMASLQDKIMPKKPVSTEERLYVADEIKKLSILLHEGLISKEEFNRQKSRLLQ</sequence>
<reference evidence="2 3" key="1">
    <citation type="submission" date="2020-10" db="EMBL/GenBank/DDBJ databases">
        <title>The genome sequence of Chitinilyticum litopenaei 4Y14.</title>
        <authorList>
            <person name="Liu Y."/>
        </authorList>
    </citation>
    <scope>NUCLEOTIDE SEQUENCE [LARGE SCALE GENOMIC DNA]</scope>
    <source>
        <strain evidence="2 3">4Y14</strain>
    </source>
</reference>
<keyword evidence="3" id="KW-1185">Reference proteome</keyword>
<protein>
    <submittedName>
        <fullName evidence="2">SHOCT domain-containing protein</fullName>
    </submittedName>
</protein>
<keyword evidence="1" id="KW-0472">Membrane</keyword>